<proteinExistence type="predicted"/>
<organism evidence="1">
    <name type="scientific">marine sediment metagenome</name>
    <dbReference type="NCBI Taxonomy" id="412755"/>
    <lineage>
        <taxon>unclassified sequences</taxon>
        <taxon>metagenomes</taxon>
        <taxon>ecological metagenomes</taxon>
    </lineage>
</organism>
<feature type="non-terminal residue" evidence="1">
    <location>
        <position position="1"/>
    </location>
</feature>
<gene>
    <name evidence="1" type="ORF">LCGC14_2775480</name>
</gene>
<evidence type="ECO:0000313" key="1">
    <source>
        <dbReference type="EMBL" id="KKK85222.1"/>
    </source>
</evidence>
<dbReference type="EMBL" id="LAZR01051408">
    <property type="protein sequence ID" value="KKK85222.1"/>
    <property type="molecule type" value="Genomic_DNA"/>
</dbReference>
<protein>
    <submittedName>
        <fullName evidence="1">Uncharacterized protein</fullName>
    </submittedName>
</protein>
<reference evidence="1" key="1">
    <citation type="journal article" date="2015" name="Nature">
        <title>Complex archaea that bridge the gap between prokaryotes and eukaryotes.</title>
        <authorList>
            <person name="Spang A."/>
            <person name="Saw J.H."/>
            <person name="Jorgensen S.L."/>
            <person name="Zaremba-Niedzwiedzka K."/>
            <person name="Martijn J."/>
            <person name="Lind A.E."/>
            <person name="van Eijk R."/>
            <person name="Schleper C."/>
            <person name="Guy L."/>
            <person name="Ettema T.J."/>
        </authorList>
    </citation>
    <scope>NUCLEOTIDE SEQUENCE</scope>
</reference>
<comment type="caution">
    <text evidence="1">The sequence shown here is derived from an EMBL/GenBank/DDBJ whole genome shotgun (WGS) entry which is preliminary data.</text>
</comment>
<accession>A0A0F8YUU7</accession>
<dbReference type="AlphaFoldDB" id="A0A0F8YUU7"/>
<sequence>EKIREKFAKADRLEAGGFDPLGGK</sequence>
<name>A0A0F8YUU7_9ZZZZ</name>